<evidence type="ECO:0000256" key="1">
    <source>
        <dbReference type="ARBA" id="ARBA00001947"/>
    </source>
</evidence>
<evidence type="ECO:0000256" key="4">
    <source>
        <dbReference type="ARBA" id="ARBA00022833"/>
    </source>
</evidence>
<evidence type="ECO:0000256" key="2">
    <source>
        <dbReference type="ARBA" id="ARBA00022679"/>
    </source>
</evidence>
<gene>
    <name evidence="5" type="ORF">KCX82_18355</name>
</gene>
<dbReference type="InterPro" id="IPR008567">
    <property type="entry name" value="BKACE"/>
</dbReference>
<dbReference type="Proteomes" id="UP000675664">
    <property type="component" value="Unassembled WGS sequence"/>
</dbReference>
<dbReference type="PANTHER" id="PTHR37418:SF2">
    <property type="entry name" value="3-KETO-5-AMINOHEXANOATE CLEAVAGE ENZYME"/>
    <property type="match status" value="1"/>
</dbReference>
<evidence type="ECO:0000256" key="3">
    <source>
        <dbReference type="ARBA" id="ARBA00022723"/>
    </source>
</evidence>
<protein>
    <submittedName>
        <fullName evidence="5">3-keto-5-aminohexanoate cleavage protein</fullName>
    </submittedName>
</protein>
<dbReference type="Gene3D" id="3.20.20.70">
    <property type="entry name" value="Aldolase class I"/>
    <property type="match status" value="1"/>
</dbReference>
<proteinExistence type="predicted"/>
<keyword evidence="2" id="KW-0808">Transferase</keyword>
<dbReference type="Pfam" id="PF05853">
    <property type="entry name" value="BKACE"/>
    <property type="match status" value="1"/>
</dbReference>
<comment type="caution">
    <text evidence="5">The sequence shown here is derived from an EMBL/GenBank/DDBJ whole genome shotgun (WGS) entry which is preliminary data.</text>
</comment>
<comment type="cofactor">
    <cofactor evidence="1">
        <name>Zn(2+)</name>
        <dbReference type="ChEBI" id="CHEBI:29105"/>
    </cofactor>
</comment>
<evidence type="ECO:0000313" key="6">
    <source>
        <dbReference type="Proteomes" id="UP000675664"/>
    </source>
</evidence>
<dbReference type="PANTHER" id="PTHR37418">
    <property type="entry name" value="3-KETO-5-AMINOHEXANOATE CLEAVAGE ENZYME-RELATED"/>
    <property type="match status" value="1"/>
</dbReference>
<dbReference type="RefSeq" id="WP_227019982.1">
    <property type="nucleotide sequence ID" value="NZ_JAGSND010000017.1"/>
</dbReference>
<organism evidence="5 6">
    <name type="scientific">Sinanaerobacter chloroacetimidivorans</name>
    <dbReference type="NCBI Taxonomy" id="2818044"/>
    <lineage>
        <taxon>Bacteria</taxon>
        <taxon>Bacillati</taxon>
        <taxon>Bacillota</taxon>
        <taxon>Clostridia</taxon>
        <taxon>Peptostreptococcales</taxon>
        <taxon>Anaerovoracaceae</taxon>
        <taxon>Sinanaerobacter</taxon>
    </lineage>
</organism>
<sequence>MDKALKNKRIITVATTGAWPTKDNTPNVPIEPEEIAEEVYKCWKAGAAVCHIHCRNDEGRAAMEFPKFKKTVELIRAHEDCDIIINLTTSGGVGLKEEDRIKPFYELKPDMASYDCGSMNWLHTSVFENHPSFLEKIGTLMQEVNVKPEIEAFDPGMIYNAAYYLKKGILKAPAHFQFCMGCAGGIAATTKNLVFMKDIMDEVAPGSTWSAFGVGQGAMEIMYAAVAMGGHIRVGMEDNVLYKKGVLAESNVQFVERAKRVIEEFTCEVATPAEAREILGLPAKK</sequence>
<name>A0A8J7W622_9FIRM</name>
<keyword evidence="4" id="KW-0862">Zinc</keyword>
<dbReference type="InterPro" id="IPR013785">
    <property type="entry name" value="Aldolase_TIM"/>
</dbReference>
<accession>A0A8J7W622</accession>
<dbReference type="AlphaFoldDB" id="A0A8J7W622"/>
<keyword evidence="6" id="KW-1185">Reference proteome</keyword>
<evidence type="ECO:0000313" key="5">
    <source>
        <dbReference type="EMBL" id="MBR0599850.1"/>
    </source>
</evidence>
<reference evidence="5" key="2">
    <citation type="submission" date="2021-04" db="EMBL/GenBank/DDBJ databases">
        <authorList>
            <person name="Liu J."/>
        </authorList>
    </citation>
    <scope>NUCLEOTIDE SEQUENCE</scope>
    <source>
        <strain evidence="5">BAD-6</strain>
    </source>
</reference>
<dbReference type="GO" id="GO:0043720">
    <property type="term" value="F:3-keto-5-aminohexanoate cleavage activity"/>
    <property type="evidence" value="ECO:0007669"/>
    <property type="project" value="InterPro"/>
</dbReference>
<keyword evidence="3" id="KW-0479">Metal-binding</keyword>
<dbReference type="GO" id="GO:0046872">
    <property type="term" value="F:metal ion binding"/>
    <property type="evidence" value="ECO:0007669"/>
    <property type="project" value="UniProtKB-KW"/>
</dbReference>
<reference evidence="5" key="1">
    <citation type="submission" date="2021-04" db="EMBL/GenBank/DDBJ databases">
        <title>Sinoanaerobacter chloroacetimidivorans sp. nov., an obligate anaerobic bacterium isolated from anaerobic sludge.</title>
        <authorList>
            <person name="Bao Y."/>
        </authorList>
    </citation>
    <scope>NUCLEOTIDE SEQUENCE</scope>
    <source>
        <strain evidence="5">BAD-6</strain>
    </source>
</reference>
<dbReference type="EMBL" id="JAGSND010000017">
    <property type="protein sequence ID" value="MBR0599850.1"/>
    <property type="molecule type" value="Genomic_DNA"/>
</dbReference>